<organism evidence="1 2">
    <name type="scientific">Candidatus Coprosoma intestinipullorum</name>
    <dbReference type="NCBI Taxonomy" id="2840752"/>
    <lineage>
        <taxon>Bacteria</taxon>
        <taxon>Bacillati</taxon>
        <taxon>Bacillota</taxon>
        <taxon>Bacillota incertae sedis</taxon>
        <taxon>Candidatus Coprosoma</taxon>
    </lineage>
</organism>
<dbReference type="EMBL" id="DVFV01000035">
    <property type="protein sequence ID" value="HIQ90358.1"/>
    <property type="molecule type" value="Genomic_DNA"/>
</dbReference>
<gene>
    <name evidence="1" type="ORF">IAB27_01840</name>
</gene>
<reference evidence="1" key="1">
    <citation type="submission" date="2020-10" db="EMBL/GenBank/DDBJ databases">
        <authorList>
            <person name="Gilroy R."/>
        </authorList>
    </citation>
    <scope>NUCLEOTIDE SEQUENCE</scope>
    <source>
        <strain evidence="1">CHK147-3167</strain>
    </source>
</reference>
<protein>
    <submittedName>
        <fullName evidence="1">Uncharacterized protein</fullName>
    </submittedName>
</protein>
<feature type="non-terminal residue" evidence="1">
    <location>
        <position position="62"/>
    </location>
</feature>
<dbReference type="AlphaFoldDB" id="A0A9D0ZQK1"/>
<evidence type="ECO:0000313" key="1">
    <source>
        <dbReference type="EMBL" id="HIQ90358.1"/>
    </source>
</evidence>
<reference evidence="1" key="2">
    <citation type="journal article" date="2021" name="PeerJ">
        <title>Extensive microbial diversity within the chicken gut microbiome revealed by metagenomics and culture.</title>
        <authorList>
            <person name="Gilroy R."/>
            <person name="Ravi A."/>
            <person name="Getino M."/>
            <person name="Pursley I."/>
            <person name="Horton D.L."/>
            <person name="Alikhan N.F."/>
            <person name="Baker D."/>
            <person name="Gharbi K."/>
            <person name="Hall N."/>
            <person name="Watson M."/>
            <person name="Adriaenssens E.M."/>
            <person name="Foster-Nyarko E."/>
            <person name="Jarju S."/>
            <person name="Secka A."/>
            <person name="Antonio M."/>
            <person name="Oren A."/>
            <person name="Chaudhuri R.R."/>
            <person name="La Ragione R."/>
            <person name="Hildebrand F."/>
            <person name="Pallen M.J."/>
        </authorList>
    </citation>
    <scope>NUCLEOTIDE SEQUENCE</scope>
    <source>
        <strain evidence="1">CHK147-3167</strain>
    </source>
</reference>
<comment type="caution">
    <text evidence="1">The sequence shown here is derived from an EMBL/GenBank/DDBJ whole genome shotgun (WGS) entry which is preliminary data.</text>
</comment>
<name>A0A9D0ZQK1_9FIRM</name>
<evidence type="ECO:0000313" key="2">
    <source>
        <dbReference type="Proteomes" id="UP000886786"/>
    </source>
</evidence>
<dbReference type="Proteomes" id="UP000886786">
    <property type="component" value="Unassembled WGS sequence"/>
</dbReference>
<sequence length="62" mass="7402">MNFRRDITSFKREEVNIVTDLIFNKNVESNEEIIKILNDNFVDEETTKEIINTLKTDGYIDY</sequence>
<accession>A0A9D0ZQK1</accession>
<proteinExistence type="predicted"/>